<evidence type="ECO:0000313" key="3">
    <source>
        <dbReference type="Proteomes" id="UP001204142"/>
    </source>
</evidence>
<feature type="domain" description="DNA binding HTH" evidence="1">
    <location>
        <begin position="3"/>
        <end position="41"/>
    </location>
</feature>
<dbReference type="EMBL" id="JANIGO010000003">
    <property type="protein sequence ID" value="MCQ8896655.1"/>
    <property type="molecule type" value="Genomic_DNA"/>
</dbReference>
<protein>
    <submittedName>
        <fullName evidence="2">Helix-turn-helix domain-containing protein</fullName>
    </submittedName>
</protein>
<comment type="caution">
    <text evidence="2">The sequence shown here is derived from an EMBL/GenBank/DDBJ whole genome shotgun (WGS) entry which is preliminary data.</text>
</comment>
<proteinExistence type="predicted"/>
<keyword evidence="3" id="KW-1185">Reference proteome</keyword>
<reference evidence="2 3" key="1">
    <citation type="submission" date="2022-07" db="EMBL/GenBank/DDBJ databases">
        <authorList>
            <person name="Xamxidin M."/>
            <person name="Wu M."/>
        </authorList>
    </citation>
    <scope>NUCLEOTIDE SEQUENCE [LARGE SCALE GENOMIC DNA]</scope>
    <source>
        <strain evidence="2 3">NBRC 111650</strain>
    </source>
</reference>
<dbReference type="InterPro" id="IPR009057">
    <property type="entry name" value="Homeodomain-like_sf"/>
</dbReference>
<sequence>MNLDDLESKAIQDALESCRGNVSAAARMLGISRNTIYRRLNTK</sequence>
<evidence type="ECO:0000313" key="2">
    <source>
        <dbReference type="EMBL" id="MCQ8896655.1"/>
    </source>
</evidence>
<dbReference type="SUPFAM" id="SSF46689">
    <property type="entry name" value="Homeodomain-like"/>
    <property type="match status" value="1"/>
</dbReference>
<dbReference type="Pfam" id="PF02954">
    <property type="entry name" value="HTH_8"/>
    <property type="match status" value="1"/>
</dbReference>
<name>A0ABT1WGK2_9BURK</name>
<evidence type="ECO:0000259" key="1">
    <source>
        <dbReference type="Pfam" id="PF02954"/>
    </source>
</evidence>
<gene>
    <name evidence="2" type="ORF">NQT62_09450</name>
</gene>
<accession>A0ABT1WGK2</accession>
<organism evidence="2 3">
    <name type="scientific">Limnobacter humi</name>
    <dbReference type="NCBI Taxonomy" id="1778671"/>
    <lineage>
        <taxon>Bacteria</taxon>
        <taxon>Pseudomonadati</taxon>
        <taxon>Pseudomonadota</taxon>
        <taxon>Betaproteobacteria</taxon>
        <taxon>Burkholderiales</taxon>
        <taxon>Burkholderiaceae</taxon>
        <taxon>Limnobacter</taxon>
    </lineage>
</organism>
<dbReference type="PRINTS" id="PR01590">
    <property type="entry name" value="HTHFIS"/>
</dbReference>
<dbReference type="Gene3D" id="1.10.10.60">
    <property type="entry name" value="Homeodomain-like"/>
    <property type="match status" value="1"/>
</dbReference>
<dbReference type="InterPro" id="IPR002197">
    <property type="entry name" value="HTH_Fis"/>
</dbReference>
<dbReference type="Proteomes" id="UP001204142">
    <property type="component" value="Unassembled WGS sequence"/>
</dbReference>